<protein>
    <submittedName>
        <fullName evidence="2">Fatty-acid and retinol-binding protein 1</fullName>
    </submittedName>
</protein>
<evidence type="ECO:0000313" key="2">
    <source>
        <dbReference type="WBParaSite" id="ES5_v2.g8043.t1"/>
    </source>
</evidence>
<name>A0AC34GUA1_9BILA</name>
<evidence type="ECO:0000313" key="1">
    <source>
        <dbReference type="Proteomes" id="UP000887579"/>
    </source>
</evidence>
<dbReference type="Proteomes" id="UP000887579">
    <property type="component" value="Unplaced"/>
</dbReference>
<organism evidence="1 2">
    <name type="scientific">Panagrolaimus sp. ES5</name>
    <dbReference type="NCBI Taxonomy" id="591445"/>
    <lineage>
        <taxon>Eukaryota</taxon>
        <taxon>Metazoa</taxon>
        <taxon>Ecdysozoa</taxon>
        <taxon>Nematoda</taxon>
        <taxon>Chromadorea</taxon>
        <taxon>Rhabditida</taxon>
        <taxon>Tylenchina</taxon>
        <taxon>Panagrolaimomorpha</taxon>
        <taxon>Panagrolaimoidea</taxon>
        <taxon>Panagrolaimidae</taxon>
        <taxon>Panagrolaimus</taxon>
    </lineage>
</organism>
<sequence>MSRNFYSVLIGIFFVVASVIANDIFLNQKNSISSKIEELIPKDARRFYNELSSEDKAVLQDVVQNGNKFPTTDALLDNIKGRSSILYDKAVGVIGGFRESLDSLGPDARKFVDDTIDRLRNLGTNITIDKIKSEFLNAADRYQQLSADAREDLKNAFPIVAGVFQNPVFRGLASMVFGVSFDNFNTNPNPVTLSPSLPEVDGDSTIEPPVISVTASPPSSSSNSI</sequence>
<accession>A0AC34GUA1</accession>
<dbReference type="WBParaSite" id="ES5_v2.g8043.t1">
    <property type="protein sequence ID" value="ES5_v2.g8043.t1"/>
    <property type="gene ID" value="ES5_v2.g8043"/>
</dbReference>
<reference evidence="2" key="1">
    <citation type="submission" date="2022-11" db="UniProtKB">
        <authorList>
            <consortium name="WormBaseParasite"/>
        </authorList>
    </citation>
    <scope>IDENTIFICATION</scope>
</reference>
<proteinExistence type="predicted"/>